<dbReference type="PANTHER" id="PTHR38461:SF1">
    <property type="entry name" value="4-DEOXY-L-THREO-5-HEXOSULOSE-URONATE KETOL-ISOMERASE"/>
    <property type="match status" value="1"/>
</dbReference>
<dbReference type="GO" id="GO:0042840">
    <property type="term" value="P:D-glucuronate catabolic process"/>
    <property type="evidence" value="ECO:0007669"/>
    <property type="project" value="TreeGrafter"/>
</dbReference>
<comment type="caution">
    <text evidence="7">The sequence shown here is derived from an EMBL/GenBank/DDBJ whole genome shotgun (WGS) entry which is preliminary data.</text>
</comment>
<dbReference type="RefSeq" id="WP_086542607.1">
    <property type="nucleotide sequence ID" value="NZ_MSSW01000050.1"/>
</dbReference>
<dbReference type="GO" id="GO:0045490">
    <property type="term" value="P:pectin catabolic process"/>
    <property type="evidence" value="ECO:0007669"/>
    <property type="project" value="UniProtKB-UniRule"/>
</dbReference>
<sequence>MKNQSYKIQHAVSPREFKQMDTDELRESFLMENLFVEDQINMNYTHYDRMIVGGVLPVGKDLNLETIDPLKSEYFLERRELGIINIGATGEIIADGVTYTLENKEALYLGKGTKSVTFKSGGETNQPIFYFNSAPAHTTYPSKKISEADAEKVIIGSLTTSNHRKIRKLIVNSVVQTCQLQMGLTELKEGSVWNTFPAHTHDRRMEAYLYFDLPEDQMVCHFIGEPQQTRHIWMKNNQAVLSPPWSIHSGAGTSNYTFVWGMAGENLDYGDMDIVKPSDLK</sequence>
<feature type="binding site" evidence="6">
    <location>
        <position position="199"/>
    </location>
    <ligand>
        <name>Zn(2+)</name>
        <dbReference type="ChEBI" id="CHEBI:29105"/>
    </ligand>
</feature>
<dbReference type="CDD" id="cd20491">
    <property type="entry name" value="cupin_KduI_C"/>
    <property type="match status" value="1"/>
</dbReference>
<dbReference type="PIRSF" id="PIRSF006625">
    <property type="entry name" value="KduI"/>
    <property type="match status" value="1"/>
</dbReference>
<dbReference type="Pfam" id="PF04962">
    <property type="entry name" value="KduI"/>
    <property type="match status" value="1"/>
</dbReference>
<comment type="pathway">
    <text evidence="6">Glycan metabolism; pectin degradation; 2-dehydro-3-deoxy-D-gluconate from pectin: step 4/5.</text>
</comment>
<dbReference type="Gene3D" id="2.60.120.520">
    <property type="entry name" value="pectin degrading enzyme 5-keto 4- deoxyuronate isomerase, domain 1"/>
    <property type="match status" value="1"/>
</dbReference>
<gene>
    <name evidence="6" type="primary">kduI</name>
    <name evidence="7" type="ORF">C8N25_12360</name>
</gene>
<keyword evidence="5 6" id="KW-0413">Isomerase</keyword>
<feature type="binding site" evidence="6">
    <location>
        <position position="248"/>
    </location>
    <ligand>
        <name>Zn(2+)</name>
        <dbReference type="ChEBI" id="CHEBI:29105"/>
    </ligand>
</feature>
<dbReference type="Gene3D" id="2.60.120.10">
    <property type="entry name" value="Jelly Rolls"/>
    <property type="match status" value="1"/>
</dbReference>
<evidence type="ECO:0000256" key="3">
    <source>
        <dbReference type="ARBA" id="ARBA00022723"/>
    </source>
</evidence>
<dbReference type="CDD" id="cd20294">
    <property type="entry name" value="cupin_KduI_N"/>
    <property type="match status" value="1"/>
</dbReference>
<dbReference type="AlphaFoldDB" id="A0A3E0DHI9"/>
<evidence type="ECO:0000313" key="7">
    <source>
        <dbReference type="EMBL" id="REG82071.1"/>
    </source>
</evidence>
<evidence type="ECO:0000256" key="2">
    <source>
        <dbReference type="ARBA" id="ARBA00008086"/>
    </source>
</evidence>
<comment type="catalytic activity">
    <reaction evidence="1 6">
        <text>5-dehydro-4-deoxy-D-glucuronate = 3-deoxy-D-glycero-2,5-hexodiulosonate</text>
        <dbReference type="Rhea" id="RHEA:23896"/>
        <dbReference type="ChEBI" id="CHEBI:17117"/>
        <dbReference type="ChEBI" id="CHEBI:29071"/>
        <dbReference type="EC" id="5.3.1.17"/>
    </reaction>
</comment>
<dbReference type="InterPro" id="IPR007045">
    <property type="entry name" value="KduI"/>
</dbReference>
<comment type="function">
    <text evidence="6">Catalyzes the isomerization of 5-dehydro-4-deoxy-D-glucuronate to 3-deoxy-D-glycero-2,5-hexodiulosonate.</text>
</comment>
<comment type="similarity">
    <text evidence="2 6">Belongs to the KduI family.</text>
</comment>
<proteinExistence type="inferred from homology"/>
<dbReference type="GO" id="GO:0008270">
    <property type="term" value="F:zinc ion binding"/>
    <property type="evidence" value="ECO:0007669"/>
    <property type="project" value="UniProtKB-UniRule"/>
</dbReference>
<keyword evidence="3 6" id="KW-0479">Metal-binding</keyword>
<evidence type="ECO:0000256" key="5">
    <source>
        <dbReference type="ARBA" id="ARBA00023235"/>
    </source>
</evidence>
<organism evidence="7 8">
    <name type="scientific">Algoriphagus antarcticus</name>
    <dbReference type="NCBI Taxonomy" id="238540"/>
    <lineage>
        <taxon>Bacteria</taxon>
        <taxon>Pseudomonadati</taxon>
        <taxon>Bacteroidota</taxon>
        <taxon>Cytophagia</taxon>
        <taxon>Cytophagales</taxon>
        <taxon>Cyclobacteriaceae</taxon>
        <taxon>Algoriphagus</taxon>
    </lineage>
</organism>
<protein>
    <recommendedName>
        <fullName evidence="6">4-deoxy-L-threo-5-hexosulose-uronate ketol-isomerase</fullName>
        <ecNumber evidence="6">5.3.1.17</ecNumber>
    </recommendedName>
    <alternativeName>
        <fullName evidence="6">5-keto-4-deoxyuronate isomerase</fullName>
    </alternativeName>
    <alternativeName>
        <fullName evidence="6">DKI isomerase</fullName>
    </alternativeName>
</protein>
<dbReference type="GO" id="GO:0019698">
    <property type="term" value="P:D-galacturonate catabolic process"/>
    <property type="evidence" value="ECO:0007669"/>
    <property type="project" value="TreeGrafter"/>
</dbReference>
<evidence type="ECO:0000256" key="6">
    <source>
        <dbReference type="HAMAP-Rule" id="MF_00687"/>
    </source>
</evidence>
<dbReference type="EMBL" id="QUNF01000023">
    <property type="protein sequence ID" value="REG82071.1"/>
    <property type="molecule type" value="Genomic_DNA"/>
</dbReference>
<dbReference type="EC" id="5.3.1.17" evidence="6"/>
<name>A0A3E0DHI9_9BACT</name>
<comment type="cofactor">
    <cofactor evidence="6">
        <name>Zn(2+)</name>
        <dbReference type="ChEBI" id="CHEBI:29105"/>
    </cofactor>
    <text evidence="6">Binds 1 zinc ion per subunit.</text>
</comment>
<keyword evidence="4 6" id="KW-0862">Zinc</keyword>
<dbReference type="UniPathway" id="UPA00545">
    <property type="reaction ID" value="UER00826"/>
</dbReference>
<reference evidence="7 8" key="1">
    <citation type="submission" date="2018-08" db="EMBL/GenBank/DDBJ databases">
        <title>Genomic Encyclopedia of Archaeal and Bacterial Type Strains, Phase II (KMG-II): from individual species to whole genera.</title>
        <authorList>
            <person name="Goeker M."/>
        </authorList>
    </citation>
    <scope>NUCLEOTIDE SEQUENCE [LARGE SCALE GENOMIC DNA]</scope>
    <source>
        <strain evidence="7 8">DSM 15986</strain>
    </source>
</reference>
<dbReference type="InterPro" id="IPR027449">
    <property type="entry name" value="KduI_N"/>
</dbReference>
<feature type="binding site" evidence="6">
    <location>
        <position position="206"/>
    </location>
    <ligand>
        <name>Zn(2+)</name>
        <dbReference type="ChEBI" id="CHEBI:29105"/>
    </ligand>
</feature>
<dbReference type="OrthoDB" id="9770644at2"/>
<dbReference type="PANTHER" id="PTHR38461">
    <property type="entry name" value="4-DEOXY-L-THREO-5-HEXOSULOSE-URONATE KETOL-ISOMERASE"/>
    <property type="match status" value="1"/>
</dbReference>
<dbReference type="InterPro" id="IPR021120">
    <property type="entry name" value="KduI/IolB_isomerase"/>
</dbReference>
<evidence type="ECO:0000313" key="8">
    <source>
        <dbReference type="Proteomes" id="UP000256405"/>
    </source>
</evidence>
<dbReference type="HAMAP" id="MF_00687">
    <property type="entry name" value="KduI"/>
    <property type="match status" value="1"/>
</dbReference>
<feature type="binding site" evidence="6">
    <location>
        <position position="201"/>
    </location>
    <ligand>
        <name>Zn(2+)</name>
        <dbReference type="ChEBI" id="CHEBI:29105"/>
    </ligand>
</feature>
<accession>A0A3E0DHI9</accession>
<dbReference type="InterPro" id="IPR011051">
    <property type="entry name" value="RmlC_Cupin_sf"/>
</dbReference>
<dbReference type="GO" id="GO:0008697">
    <property type="term" value="F:4-deoxy-L-threo-5-hexosulose-uronate ketol-isomerase activity"/>
    <property type="evidence" value="ECO:0007669"/>
    <property type="project" value="UniProtKB-UniRule"/>
</dbReference>
<dbReference type="NCBIfam" id="NF002091">
    <property type="entry name" value="PRK00924.1"/>
    <property type="match status" value="1"/>
</dbReference>
<dbReference type="Proteomes" id="UP000256405">
    <property type="component" value="Unassembled WGS sequence"/>
</dbReference>
<dbReference type="SUPFAM" id="SSF51182">
    <property type="entry name" value="RmlC-like cupins"/>
    <property type="match status" value="1"/>
</dbReference>
<keyword evidence="8" id="KW-1185">Reference proteome</keyword>
<evidence type="ECO:0000256" key="1">
    <source>
        <dbReference type="ARBA" id="ARBA00000552"/>
    </source>
</evidence>
<evidence type="ECO:0000256" key="4">
    <source>
        <dbReference type="ARBA" id="ARBA00022833"/>
    </source>
</evidence>
<dbReference type="InterPro" id="IPR014710">
    <property type="entry name" value="RmlC-like_jellyroll"/>
</dbReference>